<keyword evidence="3" id="KW-1185">Reference proteome</keyword>
<keyword evidence="1" id="KW-0472">Membrane</keyword>
<comment type="caution">
    <text evidence="2">The sequence shown here is derived from an EMBL/GenBank/DDBJ whole genome shotgun (WGS) entry which is preliminary data.</text>
</comment>
<dbReference type="Proteomes" id="UP000295565">
    <property type="component" value="Unassembled WGS sequence"/>
</dbReference>
<dbReference type="RefSeq" id="WP_131911425.1">
    <property type="nucleotide sequence ID" value="NZ_OU594967.1"/>
</dbReference>
<feature type="transmembrane region" description="Helical" evidence="1">
    <location>
        <begin position="73"/>
        <end position="96"/>
    </location>
</feature>
<name>A0A4R1KB26_9GAMM</name>
<evidence type="ECO:0000313" key="3">
    <source>
        <dbReference type="Proteomes" id="UP000295565"/>
    </source>
</evidence>
<proteinExistence type="predicted"/>
<gene>
    <name evidence="2" type="ORF">EV690_0568</name>
</gene>
<dbReference type="EMBL" id="SMGD01000007">
    <property type="protein sequence ID" value="TCK60339.1"/>
    <property type="molecule type" value="Genomic_DNA"/>
</dbReference>
<evidence type="ECO:0000313" key="2">
    <source>
        <dbReference type="EMBL" id="TCK60339.1"/>
    </source>
</evidence>
<reference evidence="2 3" key="1">
    <citation type="submission" date="2019-03" db="EMBL/GenBank/DDBJ databases">
        <title>Genomic Encyclopedia of Type Strains, Phase IV (KMG-IV): sequencing the most valuable type-strain genomes for metagenomic binning, comparative biology and taxonomic classification.</title>
        <authorList>
            <person name="Goeker M."/>
        </authorList>
    </citation>
    <scope>NUCLEOTIDE SEQUENCE [LARGE SCALE GENOMIC DNA]</scope>
    <source>
        <strain evidence="2 3">DSM 18577</strain>
    </source>
</reference>
<feature type="transmembrane region" description="Helical" evidence="1">
    <location>
        <begin position="7"/>
        <end position="36"/>
    </location>
</feature>
<keyword evidence="1" id="KW-0812">Transmembrane</keyword>
<protein>
    <submittedName>
        <fullName evidence="2">Uncharacterized protein</fullName>
    </submittedName>
</protein>
<dbReference type="AlphaFoldDB" id="A0A4R1KB26"/>
<keyword evidence="1" id="KW-1133">Transmembrane helix</keyword>
<feature type="transmembrane region" description="Helical" evidence="1">
    <location>
        <begin position="42"/>
        <end position="61"/>
    </location>
</feature>
<accession>A0A4R1KB26</accession>
<evidence type="ECO:0000256" key="1">
    <source>
        <dbReference type="SAM" id="Phobius"/>
    </source>
</evidence>
<sequence>MKTVVRILLGVMGLFFAIFAVLGLVMGGMFGAFFGAGAGSLMLVYQVGTIALAVLGLWSAFTGNRACEWAFSIILLPFWYVGTLIGAICIALLWVAQQGTADTQSAMVD</sequence>
<organism evidence="2 3">
    <name type="scientific">Celerinatantimonas diazotrophica</name>
    <dbReference type="NCBI Taxonomy" id="412034"/>
    <lineage>
        <taxon>Bacteria</taxon>
        <taxon>Pseudomonadati</taxon>
        <taxon>Pseudomonadota</taxon>
        <taxon>Gammaproteobacteria</taxon>
        <taxon>Celerinatantimonadaceae</taxon>
        <taxon>Celerinatantimonas</taxon>
    </lineage>
</organism>